<feature type="compositionally biased region" description="Polar residues" evidence="1">
    <location>
        <begin position="278"/>
        <end position="297"/>
    </location>
</feature>
<reference evidence="2" key="1">
    <citation type="journal article" date="2020" name="Stud. Mycol.">
        <title>101 Dothideomycetes genomes: a test case for predicting lifestyles and emergence of pathogens.</title>
        <authorList>
            <person name="Haridas S."/>
            <person name="Albert R."/>
            <person name="Binder M."/>
            <person name="Bloem J."/>
            <person name="Labutti K."/>
            <person name="Salamov A."/>
            <person name="Andreopoulos B."/>
            <person name="Baker S."/>
            <person name="Barry K."/>
            <person name="Bills G."/>
            <person name="Bluhm B."/>
            <person name="Cannon C."/>
            <person name="Castanera R."/>
            <person name="Culley D."/>
            <person name="Daum C."/>
            <person name="Ezra D."/>
            <person name="Gonzalez J."/>
            <person name="Henrissat B."/>
            <person name="Kuo A."/>
            <person name="Liang C."/>
            <person name="Lipzen A."/>
            <person name="Lutzoni F."/>
            <person name="Magnuson J."/>
            <person name="Mondo S."/>
            <person name="Nolan M."/>
            <person name="Ohm R."/>
            <person name="Pangilinan J."/>
            <person name="Park H.-J."/>
            <person name="Ramirez L."/>
            <person name="Alfaro M."/>
            <person name="Sun H."/>
            <person name="Tritt A."/>
            <person name="Yoshinaga Y."/>
            <person name="Zwiers L.-H."/>
            <person name="Turgeon B."/>
            <person name="Goodwin S."/>
            <person name="Spatafora J."/>
            <person name="Crous P."/>
            <person name="Grigoriev I."/>
        </authorList>
    </citation>
    <scope>NUCLEOTIDE SEQUENCE</scope>
    <source>
        <strain evidence="2">CBS 675.92</strain>
    </source>
</reference>
<organism evidence="2 3">
    <name type="scientific">Byssothecium circinans</name>
    <dbReference type="NCBI Taxonomy" id="147558"/>
    <lineage>
        <taxon>Eukaryota</taxon>
        <taxon>Fungi</taxon>
        <taxon>Dikarya</taxon>
        <taxon>Ascomycota</taxon>
        <taxon>Pezizomycotina</taxon>
        <taxon>Dothideomycetes</taxon>
        <taxon>Pleosporomycetidae</taxon>
        <taxon>Pleosporales</taxon>
        <taxon>Massarineae</taxon>
        <taxon>Massarinaceae</taxon>
        <taxon>Byssothecium</taxon>
    </lineage>
</organism>
<feature type="compositionally biased region" description="Polar residues" evidence="1">
    <location>
        <begin position="386"/>
        <end position="399"/>
    </location>
</feature>
<dbReference type="Proteomes" id="UP000800035">
    <property type="component" value="Unassembled WGS sequence"/>
</dbReference>
<gene>
    <name evidence="2" type="ORF">CC80DRAFT_511200</name>
</gene>
<protein>
    <submittedName>
        <fullName evidence="2">Uncharacterized protein</fullName>
    </submittedName>
</protein>
<feature type="region of interest" description="Disordered" evidence="1">
    <location>
        <begin position="235"/>
        <end position="494"/>
    </location>
</feature>
<dbReference type="EMBL" id="ML977052">
    <property type="protein sequence ID" value="KAF1948645.1"/>
    <property type="molecule type" value="Genomic_DNA"/>
</dbReference>
<proteinExistence type="predicted"/>
<evidence type="ECO:0000313" key="2">
    <source>
        <dbReference type="EMBL" id="KAF1948645.1"/>
    </source>
</evidence>
<keyword evidence="3" id="KW-1185">Reference proteome</keyword>
<feature type="region of interest" description="Disordered" evidence="1">
    <location>
        <begin position="61"/>
        <end position="80"/>
    </location>
</feature>
<name>A0A6A5T6S8_9PLEO</name>
<dbReference type="OrthoDB" id="5427434at2759"/>
<feature type="compositionally biased region" description="Pro residues" evidence="1">
    <location>
        <begin position="21"/>
        <end position="34"/>
    </location>
</feature>
<feature type="compositionally biased region" description="Polar residues" evidence="1">
    <location>
        <begin position="66"/>
        <end position="79"/>
    </location>
</feature>
<dbReference type="AlphaFoldDB" id="A0A6A5T6S8"/>
<evidence type="ECO:0000256" key="1">
    <source>
        <dbReference type="SAM" id="MobiDB-lite"/>
    </source>
</evidence>
<accession>A0A6A5T6S8</accession>
<feature type="region of interest" description="Disordered" evidence="1">
    <location>
        <begin position="147"/>
        <end position="205"/>
    </location>
</feature>
<feature type="region of interest" description="Disordered" evidence="1">
    <location>
        <begin position="1"/>
        <end position="46"/>
    </location>
</feature>
<feature type="compositionally biased region" description="Pro residues" evidence="1">
    <location>
        <begin position="185"/>
        <end position="198"/>
    </location>
</feature>
<sequence length="494" mass="55860">MSKRLEDQIYNWQWPGTKPRTGPPQPMPQFPPVAEPKWTWQPRHEESPGLRTIREYLERKGEWTGPQASSDSEAASATQADVLPDDCRIISRPWYQWRLEIQEEEIRLKRLWRVFGIPNRNTDPYEREAANVRERWKARGDWKDNWGKSPGWKWRHESPSSEPEEPNEMDFSPSEIDALESIRPATPPPPPPPPPEYGPPVKIGIFGPVDSNGHIVPLHLVNKNQLRGIPHVDGTGQILPYPHPWQDPQSGIPYPYQDPQSSDENGADGTEAVDYGSDRSQSQISNASVPSTSQQPGELSAPRQDQRPSRKSVRFVPDESLPPVQGHPLTGSQTRSLRKRKRDDESDVHTLGNSPPPNTQAQSRQPKRTRTARSTGQLPRQPARNVVSSETVALDQSQTKRARGRTSMEQPPPEPRRSARIAQLQKARAGSVQSMQPRMTRKRKDNVAPRATQPSKQPRSKRPENPSGTDNQHTKRGGRGTDTRTRSGRRSRSS</sequence>
<evidence type="ECO:0000313" key="3">
    <source>
        <dbReference type="Proteomes" id="UP000800035"/>
    </source>
</evidence>